<comment type="caution">
    <text evidence="1">The sequence shown here is derived from an EMBL/GenBank/DDBJ whole genome shotgun (WGS) entry which is preliminary data.</text>
</comment>
<sequence length="453" mass="52437">MESVLLKEQDMYKKAHEIIPRLVKSRMIPQLPVDLTKEVLYPSSRSKGFTFCVICCRHISARFLNHMKTAHNQFEAGSDEYEVLVHVSRGVTENCKRAILDLDQISDPKTYEEWQIINEVVHQMRSRAVPILGKTKICPYARFTGMTNTLRLCESPNAEVLQNTSDRSAAPIIAQAEEVSRHFIYYHAGDVVYKGGPNVHPIFLRKPMTEIMFAHEYDDYDTTYTEQAFSLPKGAPEWMQEADVNMGFWRKISLRNPRKHVALQQYAEYVKELKCHSFEEKDLGGTHSYVMNIARFMLVAMRARQRYGKEVTFDDMIFSHAIFDDFFVVLKTAHVTCSTRLKFSKSLLHMVKFLQEKSDFYVIGNSLRKQALETGFKLLSHRIRLLKEEERFRKSLEGIAYVPRKANSESAFDSPHWNRLLTALRADGVSGKFVCQLDDMNGQLKTSRMYNTV</sequence>
<proteinExistence type="predicted"/>
<keyword evidence="2" id="KW-1185">Reference proteome</keyword>
<evidence type="ECO:0000313" key="1">
    <source>
        <dbReference type="EMBL" id="KAK6743280.1"/>
    </source>
</evidence>
<protein>
    <submittedName>
        <fullName evidence="1">Uncharacterized protein</fullName>
    </submittedName>
</protein>
<evidence type="ECO:0000313" key="2">
    <source>
        <dbReference type="Proteomes" id="UP001303046"/>
    </source>
</evidence>
<name>A0ABR1D0L1_NECAM</name>
<reference evidence="1 2" key="1">
    <citation type="submission" date="2023-08" db="EMBL/GenBank/DDBJ databases">
        <title>A Necator americanus chromosomal reference genome.</title>
        <authorList>
            <person name="Ilik V."/>
            <person name="Petrzelkova K.J."/>
            <person name="Pardy F."/>
            <person name="Fuh T."/>
            <person name="Niatou-Singa F.S."/>
            <person name="Gouil Q."/>
            <person name="Baker L."/>
            <person name="Ritchie M.E."/>
            <person name="Jex A.R."/>
            <person name="Gazzola D."/>
            <person name="Li H."/>
            <person name="Toshio Fujiwara R."/>
            <person name="Zhan B."/>
            <person name="Aroian R.V."/>
            <person name="Pafco B."/>
            <person name="Schwarz E.M."/>
        </authorList>
    </citation>
    <scope>NUCLEOTIDE SEQUENCE [LARGE SCALE GENOMIC DNA]</scope>
    <source>
        <strain evidence="1 2">Aroian</strain>
        <tissue evidence="1">Whole animal</tissue>
    </source>
</reference>
<dbReference type="Proteomes" id="UP001303046">
    <property type="component" value="Unassembled WGS sequence"/>
</dbReference>
<gene>
    <name evidence="1" type="primary">Necator_chrIII.g11267</name>
    <name evidence="1" type="ORF">RB195_010502</name>
</gene>
<dbReference type="EMBL" id="JAVFWL010000003">
    <property type="protein sequence ID" value="KAK6743280.1"/>
    <property type="molecule type" value="Genomic_DNA"/>
</dbReference>
<accession>A0ABR1D0L1</accession>
<organism evidence="1 2">
    <name type="scientific">Necator americanus</name>
    <name type="common">Human hookworm</name>
    <dbReference type="NCBI Taxonomy" id="51031"/>
    <lineage>
        <taxon>Eukaryota</taxon>
        <taxon>Metazoa</taxon>
        <taxon>Ecdysozoa</taxon>
        <taxon>Nematoda</taxon>
        <taxon>Chromadorea</taxon>
        <taxon>Rhabditida</taxon>
        <taxon>Rhabditina</taxon>
        <taxon>Rhabditomorpha</taxon>
        <taxon>Strongyloidea</taxon>
        <taxon>Ancylostomatidae</taxon>
        <taxon>Bunostominae</taxon>
        <taxon>Necator</taxon>
    </lineage>
</organism>